<dbReference type="GO" id="GO:0032259">
    <property type="term" value="P:methylation"/>
    <property type="evidence" value="ECO:0007669"/>
    <property type="project" value="UniProtKB-KW"/>
</dbReference>
<dbReference type="PRINTS" id="PR00105">
    <property type="entry name" value="C5METTRFRASE"/>
</dbReference>
<dbReference type="Gene3D" id="3.40.50.150">
    <property type="entry name" value="Vaccinia Virus protein VP39"/>
    <property type="match status" value="1"/>
</dbReference>
<evidence type="ECO:0000256" key="1">
    <source>
        <dbReference type="ARBA" id="ARBA00022603"/>
    </source>
</evidence>
<dbReference type="PANTHER" id="PTHR10629:SF52">
    <property type="entry name" value="DNA (CYTOSINE-5)-METHYLTRANSFERASE 1"/>
    <property type="match status" value="1"/>
</dbReference>
<dbReference type="InterPro" id="IPR018117">
    <property type="entry name" value="C5_DNA_meth_AS"/>
</dbReference>
<dbReference type="Pfam" id="PF00145">
    <property type="entry name" value="DNA_methylase"/>
    <property type="match status" value="1"/>
</dbReference>
<accession>A0AB39VHE9</accession>
<dbReference type="GO" id="GO:0003886">
    <property type="term" value="F:DNA (cytosine-5-)-methyltransferase activity"/>
    <property type="evidence" value="ECO:0007669"/>
    <property type="project" value="UniProtKB-EC"/>
</dbReference>
<evidence type="ECO:0000256" key="6">
    <source>
        <dbReference type="RuleBase" id="RU000416"/>
    </source>
</evidence>
<keyword evidence="3 5" id="KW-0949">S-adenosyl-L-methionine</keyword>
<dbReference type="RefSeq" id="WP_369711697.1">
    <property type="nucleotide sequence ID" value="NZ_CP165644.1"/>
</dbReference>
<protein>
    <recommendedName>
        <fullName evidence="7">Cytosine-specific methyltransferase</fullName>
        <ecNumber evidence="7">2.1.1.37</ecNumber>
    </recommendedName>
</protein>
<dbReference type="Gene3D" id="3.90.120.10">
    <property type="entry name" value="DNA Methylase, subunit A, domain 2"/>
    <property type="match status" value="2"/>
</dbReference>
<feature type="active site" evidence="5">
    <location>
        <position position="98"/>
    </location>
</feature>
<dbReference type="PROSITE" id="PS00095">
    <property type="entry name" value="C5_MTASE_2"/>
    <property type="match status" value="1"/>
</dbReference>
<dbReference type="InterPro" id="IPR029063">
    <property type="entry name" value="SAM-dependent_MTases_sf"/>
</dbReference>
<dbReference type="PANTHER" id="PTHR10629">
    <property type="entry name" value="CYTOSINE-SPECIFIC METHYLTRANSFERASE"/>
    <property type="match status" value="1"/>
</dbReference>
<dbReference type="GO" id="GO:0003677">
    <property type="term" value="F:DNA binding"/>
    <property type="evidence" value="ECO:0007669"/>
    <property type="project" value="TreeGrafter"/>
</dbReference>
<dbReference type="AlphaFoldDB" id="A0AB39VHE9"/>
<dbReference type="GO" id="GO:0009307">
    <property type="term" value="P:DNA restriction-modification system"/>
    <property type="evidence" value="ECO:0007669"/>
    <property type="project" value="UniProtKB-KW"/>
</dbReference>
<organism evidence="8">
    <name type="scientific">Leptotrichia rugosa</name>
    <dbReference type="NCBI Taxonomy" id="3239302"/>
    <lineage>
        <taxon>Bacteria</taxon>
        <taxon>Fusobacteriati</taxon>
        <taxon>Fusobacteriota</taxon>
        <taxon>Fusobacteriia</taxon>
        <taxon>Fusobacteriales</taxon>
        <taxon>Leptotrichiaceae</taxon>
        <taxon>Leptotrichia</taxon>
    </lineage>
</organism>
<evidence type="ECO:0000256" key="7">
    <source>
        <dbReference type="RuleBase" id="RU000417"/>
    </source>
</evidence>
<dbReference type="EC" id="2.1.1.37" evidence="7"/>
<keyword evidence="1 5" id="KW-0489">Methyltransferase</keyword>
<dbReference type="NCBIfam" id="TIGR00675">
    <property type="entry name" value="dcm"/>
    <property type="match status" value="1"/>
</dbReference>
<dbReference type="KEGG" id="lrug:AB8B22_03650"/>
<dbReference type="InterPro" id="IPR001525">
    <property type="entry name" value="C5_MeTfrase"/>
</dbReference>
<dbReference type="InterPro" id="IPR050390">
    <property type="entry name" value="C5-Methyltransferase"/>
</dbReference>
<evidence type="ECO:0000256" key="2">
    <source>
        <dbReference type="ARBA" id="ARBA00022679"/>
    </source>
</evidence>
<dbReference type="EMBL" id="CP165644">
    <property type="protein sequence ID" value="XDU67519.1"/>
    <property type="molecule type" value="Genomic_DNA"/>
</dbReference>
<dbReference type="REBASE" id="858635">
    <property type="entry name" value="M.Lsp34ORF3650P"/>
</dbReference>
<dbReference type="SUPFAM" id="SSF53335">
    <property type="entry name" value="S-adenosyl-L-methionine-dependent methyltransferases"/>
    <property type="match status" value="1"/>
</dbReference>
<comment type="similarity">
    <text evidence="5 6">Belongs to the class I-like SAM-binding methyltransferase superfamily. C5-methyltransferase family.</text>
</comment>
<name>A0AB39VHE9_9FUSO</name>
<comment type="catalytic activity">
    <reaction evidence="7">
        <text>a 2'-deoxycytidine in DNA + S-adenosyl-L-methionine = a 5-methyl-2'-deoxycytidine in DNA + S-adenosyl-L-homocysteine + H(+)</text>
        <dbReference type="Rhea" id="RHEA:13681"/>
        <dbReference type="Rhea" id="RHEA-COMP:11369"/>
        <dbReference type="Rhea" id="RHEA-COMP:11370"/>
        <dbReference type="ChEBI" id="CHEBI:15378"/>
        <dbReference type="ChEBI" id="CHEBI:57856"/>
        <dbReference type="ChEBI" id="CHEBI:59789"/>
        <dbReference type="ChEBI" id="CHEBI:85452"/>
        <dbReference type="ChEBI" id="CHEBI:85454"/>
        <dbReference type="EC" id="2.1.1.37"/>
    </reaction>
</comment>
<evidence type="ECO:0000313" key="8">
    <source>
        <dbReference type="EMBL" id="XDU67519.1"/>
    </source>
</evidence>
<dbReference type="InterPro" id="IPR031303">
    <property type="entry name" value="C5_meth_CS"/>
</dbReference>
<evidence type="ECO:0000256" key="5">
    <source>
        <dbReference type="PROSITE-ProRule" id="PRU01016"/>
    </source>
</evidence>
<evidence type="ECO:0000256" key="3">
    <source>
        <dbReference type="ARBA" id="ARBA00022691"/>
    </source>
</evidence>
<evidence type="ECO:0000256" key="4">
    <source>
        <dbReference type="ARBA" id="ARBA00022747"/>
    </source>
</evidence>
<gene>
    <name evidence="8" type="ORF">AB8B22_03650</name>
</gene>
<dbReference type="PROSITE" id="PS51679">
    <property type="entry name" value="SAM_MT_C5"/>
    <property type="match status" value="1"/>
</dbReference>
<reference evidence="8" key="1">
    <citation type="submission" date="2024-07" db="EMBL/GenBank/DDBJ databases">
        <authorList>
            <person name="Li X.-J."/>
            <person name="Wang X."/>
        </authorList>
    </citation>
    <scope>NUCLEOTIDE SEQUENCE</scope>
    <source>
        <strain evidence="8">HSP-334</strain>
    </source>
</reference>
<dbReference type="PROSITE" id="PS00094">
    <property type="entry name" value="C5_MTASE_1"/>
    <property type="match status" value="1"/>
</dbReference>
<proteinExistence type="inferred from homology"/>
<keyword evidence="2 5" id="KW-0808">Transferase</keyword>
<sequence>MKKPLAIDLFCGAGGMSEGILQAGFHIVFSNDKSPEASLTYKNRHEQLGLINGYNTFFLTEDISKLTGDFILNSISSLEYFKNNFDRKIDVIFGGPPCQGFSRAGKREKNDSRNFLFREYLRIVSEIKPNYVVMENVLGLLDTKLNNFVSYDFEKYTDNTLVTDILEKEFKKIGYNIKKYNSEDKIDFKKLILNASDFGVPQKRERIIIIAYKKDMTEPKDISNYKKKYKVSIDEAISDLIIDTNIRNKELEKLQKENRLDFINETKSGRTKSISTNLPIKSNEINNIELSGHSPYIVERFSLYKVGETTKDVKNRLLTEGIEQILELKNLLDYIFKYGRLGYTCYENFIESIKNFKILSKEEKENILNAILSKKNIRVRLNKKTLSRTIVTLADDYISPFENRTFSVREMARLQSFDDSFVFLGKRTTGGQRRKIEVPQYTQVGNAVPPLLAKAVALSIFDVIEK</sequence>
<dbReference type="GO" id="GO:0044027">
    <property type="term" value="P:negative regulation of gene expression via chromosomal CpG island methylation"/>
    <property type="evidence" value="ECO:0007669"/>
    <property type="project" value="TreeGrafter"/>
</dbReference>
<keyword evidence="4" id="KW-0680">Restriction system</keyword>